<name>A0ABV2RM87_BRAJP</name>
<accession>A0ABV2RM87</accession>
<evidence type="ECO:0000313" key="1">
    <source>
        <dbReference type="EMBL" id="MET4717415.1"/>
    </source>
</evidence>
<proteinExistence type="predicted"/>
<keyword evidence="2" id="KW-1185">Reference proteome</keyword>
<gene>
    <name evidence="1" type="ORF">ABIF63_001521</name>
</gene>
<organism evidence="1 2">
    <name type="scientific">Bradyrhizobium japonicum</name>
    <dbReference type="NCBI Taxonomy" id="375"/>
    <lineage>
        <taxon>Bacteria</taxon>
        <taxon>Pseudomonadati</taxon>
        <taxon>Pseudomonadota</taxon>
        <taxon>Alphaproteobacteria</taxon>
        <taxon>Hyphomicrobiales</taxon>
        <taxon>Nitrobacteraceae</taxon>
        <taxon>Bradyrhizobium</taxon>
    </lineage>
</organism>
<dbReference type="Proteomes" id="UP001549291">
    <property type="component" value="Unassembled WGS sequence"/>
</dbReference>
<sequence length="128" mass="14617">MSLDKPRKLIDVLLRRTKKGEIDWQESLGNDTYQVSFKDNSLQLSVGPTKLQGADGLAYTVSVLNSEGDVADRFTDEDLDKDEFGSIGREWYDRLQELHGLARRWARGADKVLDEILREVDDDDDIPF</sequence>
<evidence type="ECO:0000313" key="2">
    <source>
        <dbReference type="Proteomes" id="UP001549291"/>
    </source>
</evidence>
<protein>
    <submittedName>
        <fullName evidence="1">Uncharacterized protein</fullName>
    </submittedName>
</protein>
<comment type="caution">
    <text evidence="1">The sequence shown here is derived from an EMBL/GenBank/DDBJ whole genome shotgun (WGS) entry which is preliminary data.</text>
</comment>
<reference evidence="1 2" key="1">
    <citation type="submission" date="2024-06" db="EMBL/GenBank/DDBJ databases">
        <title>Genomic Encyclopedia of Type Strains, Phase V (KMG-V): Genome sequencing to study the core and pangenomes of soil and plant-associated prokaryotes.</title>
        <authorList>
            <person name="Whitman W."/>
        </authorList>
    </citation>
    <scope>NUCLEOTIDE SEQUENCE [LARGE SCALE GENOMIC DNA]</scope>
    <source>
        <strain evidence="1 2">USDA 160</strain>
    </source>
</reference>
<dbReference type="RefSeq" id="WP_038957738.1">
    <property type="nucleotide sequence ID" value="NZ_CP066351.1"/>
</dbReference>
<dbReference type="EMBL" id="JBEPTQ010000002">
    <property type="protein sequence ID" value="MET4717415.1"/>
    <property type="molecule type" value="Genomic_DNA"/>
</dbReference>